<dbReference type="EMBL" id="CP141531">
    <property type="protein sequence ID" value="WRO06720.1"/>
    <property type="molecule type" value="Genomic_DNA"/>
</dbReference>
<organism evidence="1 2">
    <name type="scientific">Dehalococcoides mccartyi</name>
    <dbReference type="NCBI Taxonomy" id="61435"/>
    <lineage>
        <taxon>Bacteria</taxon>
        <taxon>Bacillati</taxon>
        <taxon>Chloroflexota</taxon>
        <taxon>Dehalococcoidia</taxon>
        <taxon>Dehalococcoidales</taxon>
        <taxon>Dehalococcoidaceae</taxon>
        <taxon>Dehalococcoides</taxon>
    </lineage>
</organism>
<name>A0AB38Z805_9CHLR</name>
<sequence length="159" mass="17766">MPGEFYIEDKKLKSDLTEIKNSITNIQNEVTEVTNNITTLITKSEGMPPVSGSVTNDWQVDEQDVLFIGAHSFKCKVQSLLISIHNLVGTSITVRLYMTVNGEERKVYEQSFDASVDPSGLWIVNGTVGIHEALRVTLQSNSEDDNGQMVDYDYMLEAM</sequence>
<gene>
    <name evidence="1" type="ORF">VLL09_04845</name>
</gene>
<protein>
    <submittedName>
        <fullName evidence="1">Uncharacterized protein</fullName>
    </submittedName>
</protein>
<evidence type="ECO:0000313" key="2">
    <source>
        <dbReference type="Proteomes" id="UP001327986"/>
    </source>
</evidence>
<proteinExistence type="predicted"/>
<dbReference type="AlphaFoldDB" id="A0AB38Z805"/>
<dbReference type="RefSeq" id="WP_324664256.1">
    <property type="nucleotide sequence ID" value="NZ_CP141531.1"/>
</dbReference>
<dbReference type="Proteomes" id="UP001327986">
    <property type="component" value="Chromosome"/>
</dbReference>
<reference evidence="1" key="1">
    <citation type="submission" date="2023-12" db="EMBL/GenBank/DDBJ databases">
        <title>Isolation of organohalide respiring bacteria Dehalococcoides mccartyi strain GPTCE1 in groundwater collected near a chemical plant in Suzhou, China.</title>
        <authorList>
            <person name="Liu G."/>
        </authorList>
    </citation>
    <scope>NUCLEOTIDE SEQUENCE</scope>
    <source>
        <strain evidence="1">GPTCE1</strain>
    </source>
</reference>
<accession>A0AB38Z805</accession>
<evidence type="ECO:0000313" key="1">
    <source>
        <dbReference type="EMBL" id="WRO06720.1"/>
    </source>
</evidence>